<feature type="domain" description="Nitrite/Sulfite reductase ferredoxin-like" evidence="9">
    <location>
        <begin position="135"/>
        <end position="167"/>
    </location>
</feature>
<evidence type="ECO:0000256" key="4">
    <source>
        <dbReference type="ARBA" id="ARBA00022723"/>
    </source>
</evidence>
<dbReference type="InterPro" id="IPR045854">
    <property type="entry name" value="NO2/SO3_Rdtase_4Fe4S_sf"/>
</dbReference>
<dbReference type="PANTHER" id="PTHR32439">
    <property type="entry name" value="FERREDOXIN--NITRITE REDUCTASE, CHLOROPLASTIC"/>
    <property type="match status" value="1"/>
</dbReference>
<organism evidence="10 11">
    <name type="scientific">Marinomonas gallaica</name>
    <dbReference type="NCBI Taxonomy" id="1806667"/>
    <lineage>
        <taxon>Bacteria</taxon>
        <taxon>Pseudomonadati</taxon>
        <taxon>Pseudomonadota</taxon>
        <taxon>Gammaproteobacteria</taxon>
        <taxon>Oceanospirillales</taxon>
        <taxon>Oceanospirillaceae</taxon>
        <taxon>Marinomonas</taxon>
    </lineage>
</organism>
<comment type="similarity">
    <text evidence="1">Belongs to the nitrite and sulfite reductase 4Fe-4S domain family.</text>
</comment>
<accession>A0A1C3JW24</accession>
<evidence type="ECO:0000259" key="8">
    <source>
        <dbReference type="Pfam" id="PF01077"/>
    </source>
</evidence>
<dbReference type="RefSeq" id="WP_306455686.1">
    <property type="nucleotide sequence ID" value="NZ_FLRA01000031.1"/>
</dbReference>
<keyword evidence="4" id="KW-0479">Metal-binding</keyword>
<evidence type="ECO:0000256" key="7">
    <source>
        <dbReference type="ARBA" id="ARBA00023014"/>
    </source>
</evidence>
<dbReference type="Gene3D" id="3.30.413.10">
    <property type="entry name" value="Sulfite Reductase Hemoprotein, domain 1"/>
    <property type="match status" value="1"/>
</dbReference>
<dbReference type="GO" id="GO:0016491">
    <property type="term" value="F:oxidoreductase activity"/>
    <property type="evidence" value="ECO:0007669"/>
    <property type="project" value="UniProtKB-KW"/>
</dbReference>
<keyword evidence="7" id="KW-0411">Iron-sulfur</keyword>
<sequence length="167" mass="19523">MLKDKLPWVDLLSYLEAILRVFNRYGRRDNKYKARIKILVSMLGIEAFQQEVEQEIQQIPKELNRLTDSELSRIASQFLPVVYETLGETDLEFSTHIQNNTDFSDWYDLNVRLHKVSGYRSVVISTKFPNNIPDDVTSEQMRAIADLADRFCFGEIRVTHEQNLVLP</sequence>
<protein>
    <submittedName>
        <fullName evidence="10">Ferredoxin-nitrite reductase</fullName>
    </submittedName>
</protein>
<dbReference type="Proteomes" id="UP000092871">
    <property type="component" value="Unassembled WGS sequence"/>
</dbReference>
<dbReference type="InterPro" id="IPR036136">
    <property type="entry name" value="Nit/Sulf_reduc_fer-like_dom_sf"/>
</dbReference>
<gene>
    <name evidence="10" type="ORF">MGA5115_03441</name>
</gene>
<evidence type="ECO:0000313" key="10">
    <source>
        <dbReference type="EMBL" id="SBT19279.1"/>
    </source>
</evidence>
<dbReference type="Pfam" id="PF01077">
    <property type="entry name" value="NIR_SIR"/>
    <property type="match status" value="1"/>
</dbReference>
<dbReference type="AlphaFoldDB" id="A0A1C3JW24"/>
<dbReference type="InterPro" id="IPR005117">
    <property type="entry name" value="NiRdtase/SiRdtase_haem-b_fer"/>
</dbReference>
<keyword evidence="3" id="KW-0349">Heme</keyword>
<evidence type="ECO:0000256" key="5">
    <source>
        <dbReference type="ARBA" id="ARBA00023002"/>
    </source>
</evidence>
<dbReference type="SUPFAM" id="SSF55124">
    <property type="entry name" value="Nitrite/Sulfite reductase N-terminal domain-like"/>
    <property type="match status" value="1"/>
</dbReference>
<dbReference type="Gene3D" id="3.90.480.20">
    <property type="match status" value="1"/>
</dbReference>
<keyword evidence="5" id="KW-0560">Oxidoreductase</keyword>
<evidence type="ECO:0000256" key="1">
    <source>
        <dbReference type="ARBA" id="ARBA00010429"/>
    </source>
</evidence>
<dbReference type="PANTHER" id="PTHR32439:SF0">
    <property type="entry name" value="FERREDOXIN--NITRITE REDUCTASE, CHLOROPLASTIC"/>
    <property type="match status" value="1"/>
</dbReference>
<dbReference type="GO" id="GO:0051539">
    <property type="term" value="F:4 iron, 4 sulfur cluster binding"/>
    <property type="evidence" value="ECO:0007669"/>
    <property type="project" value="UniProtKB-KW"/>
</dbReference>
<evidence type="ECO:0000256" key="6">
    <source>
        <dbReference type="ARBA" id="ARBA00023004"/>
    </source>
</evidence>
<name>A0A1C3JW24_9GAMM</name>
<feature type="domain" description="Nitrite/sulphite reductase 4Fe-4S" evidence="8">
    <location>
        <begin position="6"/>
        <end position="58"/>
    </location>
</feature>
<evidence type="ECO:0000256" key="3">
    <source>
        <dbReference type="ARBA" id="ARBA00022617"/>
    </source>
</evidence>
<proteinExistence type="inferred from homology"/>
<dbReference type="Pfam" id="PF03460">
    <property type="entry name" value="NIR_SIR_ferr"/>
    <property type="match status" value="1"/>
</dbReference>
<evidence type="ECO:0000256" key="2">
    <source>
        <dbReference type="ARBA" id="ARBA00022485"/>
    </source>
</evidence>
<keyword evidence="6" id="KW-0408">Iron</keyword>
<dbReference type="InterPro" id="IPR006067">
    <property type="entry name" value="NO2/SO3_Rdtase_4Fe4S_dom"/>
</dbReference>
<reference evidence="10 11" key="1">
    <citation type="submission" date="2016-06" db="EMBL/GenBank/DDBJ databases">
        <authorList>
            <person name="Kjaerup R.B."/>
            <person name="Dalgaard T.S."/>
            <person name="Juul-Madsen H.R."/>
        </authorList>
    </citation>
    <scope>NUCLEOTIDE SEQUENCE [LARGE SCALE GENOMIC DNA]</scope>
    <source>
        <strain evidence="10 11">CECT 5115</strain>
    </source>
</reference>
<dbReference type="EMBL" id="FLRA01000031">
    <property type="protein sequence ID" value="SBT19279.1"/>
    <property type="molecule type" value="Genomic_DNA"/>
</dbReference>
<evidence type="ECO:0000313" key="11">
    <source>
        <dbReference type="Proteomes" id="UP000092871"/>
    </source>
</evidence>
<dbReference type="GO" id="GO:0020037">
    <property type="term" value="F:heme binding"/>
    <property type="evidence" value="ECO:0007669"/>
    <property type="project" value="InterPro"/>
</dbReference>
<dbReference type="InterPro" id="IPR051329">
    <property type="entry name" value="NIR_SIR_4Fe-4S"/>
</dbReference>
<evidence type="ECO:0000259" key="9">
    <source>
        <dbReference type="Pfam" id="PF03460"/>
    </source>
</evidence>
<keyword evidence="2" id="KW-0004">4Fe-4S</keyword>
<dbReference type="GO" id="GO:0046872">
    <property type="term" value="F:metal ion binding"/>
    <property type="evidence" value="ECO:0007669"/>
    <property type="project" value="UniProtKB-KW"/>
</dbReference>